<dbReference type="EMBL" id="MNCJ02000327">
    <property type="protein sequence ID" value="KAF5777302.1"/>
    <property type="molecule type" value="Genomic_DNA"/>
</dbReference>
<evidence type="ECO:0000313" key="2">
    <source>
        <dbReference type="Proteomes" id="UP000215914"/>
    </source>
</evidence>
<accession>A0A9K3HFF0</accession>
<dbReference type="Proteomes" id="UP000215914">
    <property type="component" value="Unassembled WGS sequence"/>
</dbReference>
<dbReference type="Gramene" id="mRNA:HanXRQr2_Chr12g0534081">
    <property type="protein sequence ID" value="CDS:HanXRQr2_Chr12g0534081.1"/>
    <property type="gene ID" value="HanXRQr2_Chr12g0534081"/>
</dbReference>
<comment type="caution">
    <text evidence="1">The sequence shown here is derived from an EMBL/GenBank/DDBJ whole genome shotgun (WGS) entry which is preliminary data.</text>
</comment>
<proteinExistence type="predicted"/>
<reference evidence="1" key="2">
    <citation type="submission" date="2020-06" db="EMBL/GenBank/DDBJ databases">
        <title>Helianthus annuus Genome sequencing and assembly Release 2.</title>
        <authorList>
            <person name="Gouzy J."/>
            <person name="Langlade N."/>
            <person name="Munos S."/>
        </authorList>
    </citation>
    <scope>NUCLEOTIDE SEQUENCE</scope>
    <source>
        <tissue evidence="1">Leaves</tissue>
    </source>
</reference>
<keyword evidence="2" id="KW-1185">Reference proteome</keyword>
<dbReference type="AlphaFoldDB" id="A0A9K3HFF0"/>
<name>A0A9K3HFF0_HELAN</name>
<reference evidence="1" key="1">
    <citation type="journal article" date="2017" name="Nature">
        <title>The sunflower genome provides insights into oil metabolism, flowering and Asterid evolution.</title>
        <authorList>
            <person name="Badouin H."/>
            <person name="Gouzy J."/>
            <person name="Grassa C.J."/>
            <person name="Murat F."/>
            <person name="Staton S.E."/>
            <person name="Cottret L."/>
            <person name="Lelandais-Briere C."/>
            <person name="Owens G.L."/>
            <person name="Carrere S."/>
            <person name="Mayjonade B."/>
            <person name="Legrand L."/>
            <person name="Gill N."/>
            <person name="Kane N.C."/>
            <person name="Bowers J.E."/>
            <person name="Hubner S."/>
            <person name="Bellec A."/>
            <person name="Berard A."/>
            <person name="Berges H."/>
            <person name="Blanchet N."/>
            <person name="Boniface M.C."/>
            <person name="Brunel D."/>
            <person name="Catrice O."/>
            <person name="Chaidir N."/>
            <person name="Claudel C."/>
            <person name="Donnadieu C."/>
            <person name="Faraut T."/>
            <person name="Fievet G."/>
            <person name="Helmstetter N."/>
            <person name="King M."/>
            <person name="Knapp S.J."/>
            <person name="Lai Z."/>
            <person name="Le Paslier M.C."/>
            <person name="Lippi Y."/>
            <person name="Lorenzon L."/>
            <person name="Mandel J.R."/>
            <person name="Marage G."/>
            <person name="Marchand G."/>
            <person name="Marquand E."/>
            <person name="Bret-Mestries E."/>
            <person name="Morien E."/>
            <person name="Nambeesan S."/>
            <person name="Nguyen T."/>
            <person name="Pegot-Espagnet P."/>
            <person name="Pouilly N."/>
            <person name="Raftis F."/>
            <person name="Sallet E."/>
            <person name="Schiex T."/>
            <person name="Thomas J."/>
            <person name="Vandecasteele C."/>
            <person name="Vares D."/>
            <person name="Vear F."/>
            <person name="Vautrin S."/>
            <person name="Crespi M."/>
            <person name="Mangin B."/>
            <person name="Burke J.M."/>
            <person name="Salse J."/>
            <person name="Munos S."/>
            <person name="Vincourt P."/>
            <person name="Rieseberg L.H."/>
            <person name="Langlade N.B."/>
        </authorList>
    </citation>
    <scope>NUCLEOTIDE SEQUENCE</scope>
    <source>
        <tissue evidence="1">Leaves</tissue>
    </source>
</reference>
<protein>
    <submittedName>
        <fullName evidence="1">Uncharacterized protein</fullName>
    </submittedName>
</protein>
<gene>
    <name evidence="1" type="ORF">HanXRQr2_Chr12g0534081</name>
</gene>
<evidence type="ECO:0000313" key="1">
    <source>
        <dbReference type="EMBL" id="KAF5777302.1"/>
    </source>
</evidence>
<organism evidence="1 2">
    <name type="scientific">Helianthus annuus</name>
    <name type="common">Common sunflower</name>
    <dbReference type="NCBI Taxonomy" id="4232"/>
    <lineage>
        <taxon>Eukaryota</taxon>
        <taxon>Viridiplantae</taxon>
        <taxon>Streptophyta</taxon>
        <taxon>Embryophyta</taxon>
        <taxon>Tracheophyta</taxon>
        <taxon>Spermatophyta</taxon>
        <taxon>Magnoliopsida</taxon>
        <taxon>eudicotyledons</taxon>
        <taxon>Gunneridae</taxon>
        <taxon>Pentapetalae</taxon>
        <taxon>asterids</taxon>
        <taxon>campanulids</taxon>
        <taxon>Asterales</taxon>
        <taxon>Asteraceae</taxon>
        <taxon>Asteroideae</taxon>
        <taxon>Heliantheae alliance</taxon>
        <taxon>Heliantheae</taxon>
        <taxon>Helianthus</taxon>
    </lineage>
</organism>
<sequence>MHFSQFIGLMEFSNTICYEKNTNICVCVSVNYVYQGGTDDECEVVTSKKTGYLTRVCMETNTDGGPKKNN</sequence>